<evidence type="ECO:0000256" key="1">
    <source>
        <dbReference type="ARBA" id="ARBA00022614"/>
    </source>
</evidence>
<evidence type="ECO:0000256" key="3">
    <source>
        <dbReference type="ARBA" id="ARBA00022821"/>
    </source>
</evidence>
<dbReference type="GO" id="GO:0042742">
    <property type="term" value="P:defense response to bacterium"/>
    <property type="evidence" value="ECO:0007669"/>
    <property type="project" value="UniProtKB-ARBA"/>
</dbReference>
<protein>
    <submittedName>
        <fullName evidence="7">Putative disease resistance RPP13-like protein 1</fullName>
    </submittedName>
</protein>
<keyword evidence="1" id="KW-0433">Leucine-rich repeat</keyword>
<evidence type="ECO:0000259" key="4">
    <source>
        <dbReference type="Pfam" id="PF00931"/>
    </source>
</evidence>
<dbReference type="Gene3D" id="3.40.50.300">
    <property type="entry name" value="P-loop containing nucleotide triphosphate hydrolases"/>
    <property type="match status" value="1"/>
</dbReference>
<dbReference type="InterPro" id="IPR036388">
    <property type="entry name" value="WH-like_DNA-bd_sf"/>
</dbReference>
<dbReference type="SUPFAM" id="SSF52540">
    <property type="entry name" value="P-loop containing nucleoside triphosphate hydrolases"/>
    <property type="match status" value="1"/>
</dbReference>
<dbReference type="InterPro" id="IPR058922">
    <property type="entry name" value="WHD_DRP"/>
</dbReference>
<reference evidence="7" key="1">
    <citation type="submission" date="2015-07" db="EMBL/GenBank/DDBJ databases">
        <title>Transcriptome Assembly of Anthurium amnicola.</title>
        <authorList>
            <person name="Suzuki J."/>
        </authorList>
    </citation>
    <scope>NUCLEOTIDE SEQUENCE</scope>
</reference>
<dbReference type="GO" id="GO:0043531">
    <property type="term" value="F:ADP binding"/>
    <property type="evidence" value="ECO:0007669"/>
    <property type="project" value="InterPro"/>
</dbReference>
<gene>
    <name evidence="7" type="primary">RPPL1_115</name>
    <name evidence="7" type="ORF">g.128423</name>
</gene>
<evidence type="ECO:0000259" key="6">
    <source>
        <dbReference type="Pfam" id="PF25019"/>
    </source>
</evidence>
<accession>A0A1D1Y4B1</accession>
<dbReference type="EMBL" id="GDJX01018452">
    <property type="protein sequence ID" value="JAT49484.1"/>
    <property type="molecule type" value="Transcribed_RNA"/>
</dbReference>
<keyword evidence="2" id="KW-0677">Repeat</keyword>
<evidence type="ECO:0000256" key="2">
    <source>
        <dbReference type="ARBA" id="ARBA00022737"/>
    </source>
</evidence>
<dbReference type="GO" id="GO:0002758">
    <property type="term" value="P:innate immune response-activating signaling pathway"/>
    <property type="evidence" value="ECO:0007669"/>
    <property type="project" value="UniProtKB-ARBA"/>
</dbReference>
<evidence type="ECO:0000259" key="5">
    <source>
        <dbReference type="Pfam" id="PF23559"/>
    </source>
</evidence>
<dbReference type="InterPro" id="IPR042197">
    <property type="entry name" value="Apaf_helical"/>
</dbReference>
<name>A0A1D1Y4B1_9ARAE</name>
<evidence type="ECO:0000313" key="7">
    <source>
        <dbReference type="EMBL" id="JAT49484.1"/>
    </source>
</evidence>
<organism evidence="7">
    <name type="scientific">Anthurium amnicola</name>
    <dbReference type="NCBI Taxonomy" id="1678845"/>
    <lineage>
        <taxon>Eukaryota</taxon>
        <taxon>Viridiplantae</taxon>
        <taxon>Streptophyta</taxon>
        <taxon>Embryophyta</taxon>
        <taxon>Tracheophyta</taxon>
        <taxon>Spermatophyta</taxon>
        <taxon>Magnoliopsida</taxon>
        <taxon>Liliopsida</taxon>
        <taxon>Araceae</taxon>
        <taxon>Pothoideae</taxon>
        <taxon>Potheae</taxon>
        <taxon>Anthurium</taxon>
    </lineage>
</organism>
<sequence length="723" mass="82851">MGGLGKTTLAQLAYNDSEVCQQFDLKAWVCVSEDFDLPLLTRAMVESFTGEECRLSQQDALHIELQKKLAGKCFLLVLDDVWEKECLVHIWDRLRAPLLFGSGKSKIIVTTRSEEVSRIVGAVSTHHLPCLEGEHCLQLFAQRAFEGRDQALYPNLMAMAEKISKKCRGVPLVAKILGGQLRWEDDVDNWKDILEGEIWDFDKKWIMPVLRLSYDRLPPHLRKCFKYCSLFPKDYLIDRDELIRMWMAQGYLLATGTRHMEEDIGNDYFNDLVQRSFIQCSTRCKDMFQMHDLIHDLARLVSRGECYSWKGGSTCSNSEGDVQHLSIISSGDQIVDIASTWPAPQSAINLRSFLFFRTQQSFPFSRIEWYSRYKLKHLNDELTRMKHLRVLDLTGTDVPYLPDSVGCLKHLRYLAVLNIMEMPEWVGTLFHLQTLDFVALGSNLRCSPNSITQLLNLRHLTCHCGNLGLPAGIEKLTNLQTIPEFVWSSEPGRAKLSELKDLNNIRSLRITHLGELTDVAEAKKACLAKKERLRDLFLGWEHVCRPSPLHDQMLETLRPNSRLAELTIDDYKGQSVPTWLGDRSFSNMVSVRLDGCEGWTALPSLGWLPSLKNLHIVGASNVKYIGRQFFSGGFPRLEQLSLRSMPHWKSWCGAEKGQCPRLWKLVIYNCDELTSLSLINLEALQVLDIRNCIRLHFSKEEELPSTLEQFIIQKCPVVTLWCL</sequence>
<feature type="domain" description="NB-ARC" evidence="4">
    <location>
        <begin position="1"/>
        <end position="149"/>
    </location>
</feature>
<dbReference type="PRINTS" id="PR00364">
    <property type="entry name" value="DISEASERSIST"/>
</dbReference>
<dbReference type="GO" id="GO:0009626">
    <property type="term" value="P:plant-type hypersensitive response"/>
    <property type="evidence" value="ECO:0007669"/>
    <property type="project" value="UniProtKB-ARBA"/>
</dbReference>
<dbReference type="PANTHER" id="PTHR36766:SF40">
    <property type="entry name" value="DISEASE RESISTANCE PROTEIN RGA3"/>
    <property type="match status" value="1"/>
</dbReference>
<dbReference type="InterPro" id="IPR002182">
    <property type="entry name" value="NB-ARC"/>
</dbReference>
<dbReference type="Pfam" id="PF00931">
    <property type="entry name" value="NB-ARC"/>
    <property type="match status" value="1"/>
</dbReference>
<dbReference type="InterPro" id="IPR056789">
    <property type="entry name" value="LRR_R13L1-DRL21"/>
</dbReference>
<proteinExistence type="predicted"/>
<keyword evidence="3" id="KW-0611">Plant defense</keyword>
<dbReference type="InterPro" id="IPR032675">
    <property type="entry name" value="LRR_dom_sf"/>
</dbReference>
<feature type="domain" description="Disease resistance protein winged helix" evidence="5">
    <location>
        <begin position="230"/>
        <end position="298"/>
    </location>
</feature>
<dbReference type="FunFam" id="1.10.10.10:FF:000322">
    <property type="entry name" value="Probable disease resistance protein At1g63360"/>
    <property type="match status" value="1"/>
</dbReference>
<dbReference type="SUPFAM" id="SSF52058">
    <property type="entry name" value="L domain-like"/>
    <property type="match status" value="1"/>
</dbReference>
<dbReference type="Gene3D" id="1.10.10.10">
    <property type="entry name" value="Winged helix-like DNA-binding domain superfamily/Winged helix DNA-binding domain"/>
    <property type="match status" value="1"/>
</dbReference>
<dbReference type="Gene3D" id="3.80.10.10">
    <property type="entry name" value="Ribonuclease Inhibitor"/>
    <property type="match status" value="1"/>
</dbReference>
<dbReference type="Gene3D" id="1.10.8.430">
    <property type="entry name" value="Helical domain of apoptotic protease-activating factors"/>
    <property type="match status" value="1"/>
</dbReference>
<dbReference type="Pfam" id="PF23559">
    <property type="entry name" value="WHD_DRP"/>
    <property type="match status" value="1"/>
</dbReference>
<dbReference type="Pfam" id="PF25019">
    <property type="entry name" value="LRR_R13L1-DRL21"/>
    <property type="match status" value="1"/>
</dbReference>
<dbReference type="InterPro" id="IPR027417">
    <property type="entry name" value="P-loop_NTPase"/>
</dbReference>
<feature type="domain" description="R13L1/DRL21-like LRR repeat region" evidence="6">
    <location>
        <begin position="496"/>
        <end position="617"/>
    </location>
</feature>
<dbReference type="AlphaFoldDB" id="A0A1D1Y4B1"/>
<dbReference type="PANTHER" id="PTHR36766">
    <property type="entry name" value="PLANT BROAD-SPECTRUM MILDEW RESISTANCE PROTEIN RPW8"/>
    <property type="match status" value="1"/>
</dbReference>